<dbReference type="Proteomes" id="UP001352852">
    <property type="component" value="Unassembled WGS sequence"/>
</dbReference>
<comment type="similarity">
    <text evidence="1">Belongs to the HPF1 family.</text>
</comment>
<sequence length="108" mass="11743">MPRILSPTFICIGDISMIPQSFRLYSKEVRTPNITWATTGIPPLSLKACSLPEMNVLAKVGHISCDDLNCSKNVRDTPDSLPSFVGENQAKKGCSITQMGDNIFAAVQ</sequence>
<evidence type="ECO:0000256" key="1">
    <source>
        <dbReference type="ARBA" id="ARBA00010803"/>
    </source>
</evidence>
<protein>
    <submittedName>
        <fullName evidence="2">Uncharacterized protein</fullName>
    </submittedName>
</protein>
<name>A0ABU7DBZ9_9TELE</name>
<dbReference type="InterPro" id="IPR019361">
    <property type="entry name" value="HPF1"/>
</dbReference>
<comment type="caution">
    <text evidence="2">The sequence shown here is derived from an EMBL/GenBank/DDBJ whole genome shotgun (WGS) entry which is preliminary data.</text>
</comment>
<keyword evidence="3" id="KW-1185">Reference proteome</keyword>
<evidence type="ECO:0000313" key="3">
    <source>
        <dbReference type="Proteomes" id="UP001352852"/>
    </source>
</evidence>
<reference evidence="2 3" key="1">
    <citation type="submission" date="2021-06" db="EMBL/GenBank/DDBJ databases">
        <authorList>
            <person name="Palmer J.M."/>
        </authorList>
    </citation>
    <scope>NUCLEOTIDE SEQUENCE [LARGE SCALE GENOMIC DNA]</scope>
    <source>
        <strain evidence="2 3">CL_MEX2019</strain>
        <tissue evidence="2">Muscle</tissue>
    </source>
</reference>
<dbReference type="EMBL" id="JAHUTJ010018590">
    <property type="protein sequence ID" value="MED6271605.1"/>
    <property type="molecule type" value="Genomic_DNA"/>
</dbReference>
<proteinExistence type="inferred from homology"/>
<organism evidence="2 3">
    <name type="scientific">Characodon lateralis</name>
    <dbReference type="NCBI Taxonomy" id="208331"/>
    <lineage>
        <taxon>Eukaryota</taxon>
        <taxon>Metazoa</taxon>
        <taxon>Chordata</taxon>
        <taxon>Craniata</taxon>
        <taxon>Vertebrata</taxon>
        <taxon>Euteleostomi</taxon>
        <taxon>Actinopterygii</taxon>
        <taxon>Neopterygii</taxon>
        <taxon>Teleostei</taxon>
        <taxon>Neoteleostei</taxon>
        <taxon>Acanthomorphata</taxon>
        <taxon>Ovalentaria</taxon>
        <taxon>Atherinomorphae</taxon>
        <taxon>Cyprinodontiformes</taxon>
        <taxon>Goodeidae</taxon>
        <taxon>Characodon</taxon>
    </lineage>
</organism>
<evidence type="ECO:0000313" key="2">
    <source>
        <dbReference type="EMBL" id="MED6271605.1"/>
    </source>
</evidence>
<dbReference type="Pfam" id="PF10228">
    <property type="entry name" value="HPF1"/>
    <property type="match status" value="1"/>
</dbReference>
<gene>
    <name evidence="2" type="ORF">CHARACLAT_021989</name>
</gene>
<accession>A0ABU7DBZ9</accession>